<reference evidence="2" key="1">
    <citation type="submission" date="2018-11" db="EMBL/GenBank/DDBJ databases">
        <title>FDA dAtabase for Regulatory Grade micrObial Sequences (FDA-ARGOS): Supporting development and validation of Infectious Disease Dx tests.</title>
        <authorList>
            <person name="Goldberg B."/>
            <person name="Campos J."/>
            <person name="Tallon L."/>
            <person name="Sadzewicz L."/>
            <person name="Zhao X."/>
            <person name="Vavikolanu K."/>
            <person name="Mehta A."/>
            <person name="Aluvathingal J."/>
            <person name="Nadendla S."/>
            <person name="Geyer C."/>
            <person name="Nandy P."/>
            <person name="Yan Y."/>
            <person name="Sichtig H."/>
        </authorList>
    </citation>
    <scope>NUCLEOTIDE SEQUENCE [LARGE SCALE GENOMIC DNA]</scope>
    <source>
        <strain evidence="2">FDAARGOS_614</strain>
    </source>
</reference>
<dbReference type="OrthoDB" id="8686801at2"/>
<name>A0A3G8H2V1_9BURK</name>
<accession>A0A3G8H2V1</accession>
<dbReference type="RefSeq" id="WP_124684637.1">
    <property type="nucleotide sequence ID" value="NZ_CP033969.1"/>
</dbReference>
<dbReference type="KEGG" id="cpau:EHF44_16455"/>
<dbReference type="AlphaFoldDB" id="A0A3G8H2V1"/>
<dbReference type="EMBL" id="CP033969">
    <property type="protein sequence ID" value="AZG14883.1"/>
    <property type="molecule type" value="Genomic_DNA"/>
</dbReference>
<dbReference type="Proteomes" id="UP000270411">
    <property type="component" value="Chromosome 1"/>
</dbReference>
<protein>
    <submittedName>
        <fullName evidence="1">Uncharacterized protein</fullName>
    </submittedName>
</protein>
<organism evidence="1 2">
    <name type="scientific">Cupriavidus pauculus</name>
    <dbReference type="NCBI Taxonomy" id="82633"/>
    <lineage>
        <taxon>Bacteria</taxon>
        <taxon>Pseudomonadati</taxon>
        <taxon>Pseudomonadota</taxon>
        <taxon>Betaproteobacteria</taxon>
        <taxon>Burkholderiales</taxon>
        <taxon>Burkholderiaceae</taxon>
        <taxon>Cupriavidus</taxon>
    </lineage>
</organism>
<gene>
    <name evidence="1" type="ORF">EHF44_16455</name>
</gene>
<sequence length="89" mass="9791">MSPLTPFDQMSPAEQDALFDAMANDDSDEVARAHLARGNPIYVSTPDTPKGLVEKRFPDGRRQFVRFDLQGEHVVVDDVQTVCGSASEP</sequence>
<evidence type="ECO:0000313" key="1">
    <source>
        <dbReference type="EMBL" id="AZG14883.1"/>
    </source>
</evidence>
<proteinExistence type="predicted"/>
<evidence type="ECO:0000313" key="2">
    <source>
        <dbReference type="Proteomes" id="UP000270411"/>
    </source>
</evidence>